<gene>
    <name evidence="3" type="ORF">J2S01_000564</name>
</gene>
<dbReference type="EMBL" id="JAUSUE010000003">
    <property type="protein sequence ID" value="MDQ0202868.1"/>
    <property type="molecule type" value="Genomic_DNA"/>
</dbReference>
<dbReference type="Pfam" id="PF04221">
    <property type="entry name" value="RelB"/>
    <property type="match status" value="1"/>
</dbReference>
<dbReference type="PANTHER" id="PTHR38781:SF1">
    <property type="entry name" value="ANTITOXIN DINJ-RELATED"/>
    <property type="match status" value="1"/>
</dbReference>
<dbReference type="InterPro" id="IPR007337">
    <property type="entry name" value="RelB/DinJ"/>
</dbReference>
<evidence type="ECO:0000256" key="2">
    <source>
        <dbReference type="ARBA" id="ARBA00022649"/>
    </source>
</evidence>
<dbReference type="Proteomes" id="UP001239167">
    <property type="component" value="Unassembled WGS sequence"/>
</dbReference>
<comment type="similarity">
    <text evidence="1">Belongs to the RelB/DinJ antitoxin family.</text>
</comment>
<name>A0ABT9Y4W0_9FIRM</name>
<evidence type="ECO:0000313" key="4">
    <source>
        <dbReference type="Proteomes" id="UP001239167"/>
    </source>
</evidence>
<dbReference type="RefSeq" id="WP_196598980.1">
    <property type="nucleotide sequence ID" value="NZ_CP116940.1"/>
</dbReference>
<dbReference type="InterPro" id="IPR013321">
    <property type="entry name" value="Arc_rbn_hlx_hlx"/>
</dbReference>
<evidence type="ECO:0000313" key="3">
    <source>
        <dbReference type="EMBL" id="MDQ0202868.1"/>
    </source>
</evidence>
<accession>A0ABT9Y4W0</accession>
<keyword evidence="2" id="KW-1277">Toxin-antitoxin system</keyword>
<comment type="caution">
    <text evidence="3">The sequence shown here is derived from an EMBL/GenBank/DDBJ whole genome shotgun (WGS) entry which is preliminary data.</text>
</comment>
<sequence length="92" mass="10623">MPTTNVTIRMDEKLKKQAEELFSDLGLNMTTAFITFAKQSVREQRIPFVISRNVPNKITVNAINEIRKIKNDPKKKVYNNFAELLEEVKKGV</sequence>
<organism evidence="3 4">
    <name type="scientific">Pectinatus haikarae</name>
    <dbReference type="NCBI Taxonomy" id="349096"/>
    <lineage>
        <taxon>Bacteria</taxon>
        <taxon>Bacillati</taxon>
        <taxon>Bacillota</taxon>
        <taxon>Negativicutes</taxon>
        <taxon>Selenomonadales</taxon>
        <taxon>Selenomonadaceae</taxon>
        <taxon>Pectinatus</taxon>
    </lineage>
</organism>
<protein>
    <submittedName>
        <fullName evidence="3">DNA-damage-inducible protein J</fullName>
    </submittedName>
</protein>
<reference evidence="3 4" key="1">
    <citation type="submission" date="2023-07" db="EMBL/GenBank/DDBJ databases">
        <title>Genomic Encyclopedia of Type Strains, Phase IV (KMG-IV): sequencing the most valuable type-strain genomes for metagenomic binning, comparative biology and taxonomic classification.</title>
        <authorList>
            <person name="Goeker M."/>
        </authorList>
    </citation>
    <scope>NUCLEOTIDE SEQUENCE [LARGE SCALE GENOMIC DNA]</scope>
    <source>
        <strain evidence="3 4">DSM 16980</strain>
    </source>
</reference>
<evidence type="ECO:0000256" key="1">
    <source>
        <dbReference type="ARBA" id="ARBA00010562"/>
    </source>
</evidence>
<dbReference type="Gene3D" id="1.10.1220.10">
    <property type="entry name" value="Met repressor-like"/>
    <property type="match status" value="1"/>
</dbReference>
<proteinExistence type="inferred from homology"/>
<keyword evidence="4" id="KW-1185">Reference proteome</keyword>
<dbReference type="PANTHER" id="PTHR38781">
    <property type="entry name" value="ANTITOXIN DINJ-RELATED"/>
    <property type="match status" value="1"/>
</dbReference>
<dbReference type="NCBIfam" id="TIGR02384">
    <property type="entry name" value="RelB_DinJ"/>
    <property type="match status" value="1"/>
</dbReference>